<comment type="caution">
    <text evidence="2">The sequence shown here is derived from an EMBL/GenBank/DDBJ whole genome shotgun (WGS) entry which is preliminary data.</text>
</comment>
<sequence length="416" mass="45226">MVRMAEARVMSDEVRVLLDTEVHVHYGFLDLLPYGADPTSGHQAYAGQANGLCGARRPGALSLRTGTHTGPVPVRIEAHLTRPEVPDGWQDVVEVPFTPAGPRYALSAFDSAENIEVPAEVGRARWCADRMDDGYDGARMDDDPVTDRYLLQLWPAPPAPEAVVRTSSRRSAYWAGVARDTYPVALEPARAWVEPSREEAIRRLRAERDRRLRGPRPRGAAVTARPRPAPSSDDAGRARPVRPVRPGRPDLPGDRPLVAGPPTATARTPFDRGAWRAREEWLATAFPELAAELGAASAPAQRAVAAWAARRLAVAAGVLADADVEALLDAVRDGRAAPAVDRKELTRRLVGRPEPRRARARARRHGPGPGAGRAVRPPGGGAAGRGRRGRPATCASRRRRRHRPRPAGRRPRPHRG</sequence>
<accession>A0A919PAB7</accession>
<feature type="region of interest" description="Disordered" evidence="1">
    <location>
        <begin position="208"/>
        <end position="271"/>
    </location>
</feature>
<gene>
    <name evidence="2" type="ORF">Cpa01nite_27010</name>
</gene>
<organism evidence="2 3">
    <name type="scientific">Cellulomonas pakistanensis</name>
    <dbReference type="NCBI Taxonomy" id="992287"/>
    <lineage>
        <taxon>Bacteria</taxon>
        <taxon>Bacillati</taxon>
        <taxon>Actinomycetota</taxon>
        <taxon>Actinomycetes</taxon>
        <taxon>Micrococcales</taxon>
        <taxon>Cellulomonadaceae</taxon>
        <taxon>Cellulomonas</taxon>
    </lineage>
</organism>
<dbReference type="AlphaFoldDB" id="A0A919PAB7"/>
<reference evidence="2" key="1">
    <citation type="submission" date="2021-01" db="EMBL/GenBank/DDBJ databases">
        <title>Whole genome shotgun sequence of Cellulomonas pakistanensis NBRC 110800.</title>
        <authorList>
            <person name="Komaki H."/>
            <person name="Tamura T."/>
        </authorList>
    </citation>
    <scope>NUCLEOTIDE SEQUENCE</scope>
    <source>
        <strain evidence="2">NBRC 110800</strain>
    </source>
</reference>
<dbReference type="Proteomes" id="UP000642125">
    <property type="component" value="Unassembled WGS sequence"/>
</dbReference>
<dbReference type="EMBL" id="BONO01000021">
    <property type="protein sequence ID" value="GIG37320.1"/>
    <property type="molecule type" value="Genomic_DNA"/>
</dbReference>
<feature type="region of interest" description="Disordered" evidence="1">
    <location>
        <begin position="344"/>
        <end position="416"/>
    </location>
</feature>
<name>A0A919PAB7_9CELL</name>
<keyword evidence="3" id="KW-1185">Reference proteome</keyword>
<feature type="compositionally biased region" description="Basic residues" evidence="1">
    <location>
        <begin position="385"/>
        <end position="416"/>
    </location>
</feature>
<evidence type="ECO:0000313" key="2">
    <source>
        <dbReference type="EMBL" id="GIG37320.1"/>
    </source>
</evidence>
<proteinExistence type="predicted"/>
<protein>
    <submittedName>
        <fullName evidence="2">Uncharacterized protein</fullName>
    </submittedName>
</protein>
<evidence type="ECO:0000256" key="1">
    <source>
        <dbReference type="SAM" id="MobiDB-lite"/>
    </source>
</evidence>
<evidence type="ECO:0000313" key="3">
    <source>
        <dbReference type="Proteomes" id="UP000642125"/>
    </source>
</evidence>
<feature type="compositionally biased region" description="Basic and acidic residues" evidence="1">
    <location>
        <begin position="344"/>
        <end position="357"/>
    </location>
</feature>